<dbReference type="Proteomes" id="UP000619788">
    <property type="component" value="Unassembled WGS sequence"/>
</dbReference>
<evidence type="ECO:0000313" key="2">
    <source>
        <dbReference type="Proteomes" id="UP000619788"/>
    </source>
</evidence>
<evidence type="ECO:0000313" key="1">
    <source>
        <dbReference type="EMBL" id="GIH96632.1"/>
    </source>
</evidence>
<dbReference type="EMBL" id="BOOJ01000069">
    <property type="protein sequence ID" value="GIH96632.1"/>
    <property type="molecule type" value="Genomic_DNA"/>
</dbReference>
<protein>
    <submittedName>
        <fullName evidence="1">Uncharacterized protein</fullName>
    </submittedName>
</protein>
<organism evidence="1 2">
    <name type="scientific">Planobispora siamensis</name>
    <dbReference type="NCBI Taxonomy" id="936338"/>
    <lineage>
        <taxon>Bacteria</taxon>
        <taxon>Bacillati</taxon>
        <taxon>Actinomycetota</taxon>
        <taxon>Actinomycetes</taxon>
        <taxon>Streptosporangiales</taxon>
        <taxon>Streptosporangiaceae</taxon>
        <taxon>Planobispora</taxon>
    </lineage>
</organism>
<proteinExistence type="predicted"/>
<sequence>MSNLDERAERLAVQRASWPMLYDVDDGATVDMGQVWSLTPGKIGHDKRGTALVEALAGQAGGAAERLLFGVRSLFDRRDDDLTVQVDVEDGDLLEITAWSAGCSLNPDRSWWLRCTLAVESTLGFEAGGVNGVQLRPHRSAFAVGGVDGVTVFREDFGGPLGDIAASFYLAWEGRRAIADRLGWRRPEPPSGTPTLAEFLRRARQRVWS</sequence>
<accession>A0A8J3WQ86</accession>
<gene>
    <name evidence="1" type="ORF">Psi01_72620</name>
</gene>
<name>A0A8J3WQ86_9ACTN</name>
<reference evidence="1 2" key="1">
    <citation type="submission" date="2021-01" db="EMBL/GenBank/DDBJ databases">
        <title>Whole genome shotgun sequence of Planobispora siamensis NBRC 107568.</title>
        <authorList>
            <person name="Komaki H."/>
            <person name="Tamura T."/>
        </authorList>
    </citation>
    <scope>NUCLEOTIDE SEQUENCE [LARGE SCALE GENOMIC DNA]</scope>
    <source>
        <strain evidence="1 2">NBRC 107568</strain>
    </source>
</reference>
<dbReference type="RefSeq" id="WP_204068673.1">
    <property type="nucleotide sequence ID" value="NZ_BOOJ01000069.1"/>
</dbReference>
<comment type="caution">
    <text evidence="1">The sequence shown here is derived from an EMBL/GenBank/DDBJ whole genome shotgun (WGS) entry which is preliminary data.</text>
</comment>
<keyword evidence="2" id="KW-1185">Reference proteome</keyword>
<dbReference type="AlphaFoldDB" id="A0A8J3WQ86"/>